<name>A0A4R2J0Z1_9ACTN</name>
<dbReference type="RefSeq" id="WP_132142719.1">
    <property type="nucleotide sequence ID" value="NZ_SLWR01000001.1"/>
</dbReference>
<dbReference type="InterPro" id="IPR001789">
    <property type="entry name" value="Sig_transdc_resp-reg_receiver"/>
</dbReference>
<protein>
    <submittedName>
        <fullName evidence="5">Response regulator receiver domain-containing protein</fullName>
    </submittedName>
</protein>
<dbReference type="SMART" id="SM00448">
    <property type="entry name" value="REC"/>
    <property type="match status" value="1"/>
</dbReference>
<evidence type="ECO:0000259" key="4">
    <source>
        <dbReference type="PROSITE" id="PS50110"/>
    </source>
</evidence>
<evidence type="ECO:0000313" key="6">
    <source>
        <dbReference type="Proteomes" id="UP000295573"/>
    </source>
</evidence>
<feature type="modified residue" description="4-aspartylphosphate" evidence="2">
    <location>
        <position position="57"/>
    </location>
</feature>
<dbReference type="Gene3D" id="3.40.50.2300">
    <property type="match status" value="1"/>
</dbReference>
<keyword evidence="1 2" id="KW-0597">Phosphoprotein</keyword>
<dbReference type="Pfam" id="PF00072">
    <property type="entry name" value="Response_reg"/>
    <property type="match status" value="1"/>
</dbReference>
<dbReference type="PANTHER" id="PTHR44591">
    <property type="entry name" value="STRESS RESPONSE REGULATOR PROTEIN 1"/>
    <property type="match status" value="1"/>
</dbReference>
<dbReference type="EMBL" id="SLWR01000001">
    <property type="protein sequence ID" value="TCO51092.1"/>
    <property type="molecule type" value="Genomic_DNA"/>
</dbReference>
<dbReference type="Proteomes" id="UP000295573">
    <property type="component" value="Unassembled WGS sequence"/>
</dbReference>
<sequence length="148" mass="15366">MAAADIVLVVDDDEDIREAIRRIVTKCGYSALAASDARAALRAAQAVGGPIRLLLTDVWMPGHISASTLAEQLTGLHPNLSVVYVSGLPKELAVGRGLVGADASFLEKPFTPAQLVEAIRAALGDNGTGTQVVSSPLGQARPERRGPS</sequence>
<reference evidence="5 6" key="1">
    <citation type="journal article" date="2015" name="Stand. Genomic Sci.">
        <title>Genomic Encyclopedia of Bacterial and Archaeal Type Strains, Phase III: the genomes of soil and plant-associated and newly described type strains.</title>
        <authorList>
            <person name="Whitman W.B."/>
            <person name="Woyke T."/>
            <person name="Klenk H.P."/>
            <person name="Zhou Y."/>
            <person name="Lilburn T.G."/>
            <person name="Beck B.J."/>
            <person name="De Vos P."/>
            <person name="Vandamme P."/>
            <person name="Eisen J.A."/>
            <person name="Garrity G."/>
            <person name="Hugenholtz P."/>
            <person name="Kyrpides N.C."/>
        </authorList>
    </citation>
    <scope>NUCLEOTIDE SEQUENCE [LARGE SCALE GENOMIC DNA]</scope>
    <source>
        <strain evidence="5 6">VKM Ac-2541</strain>
    </source>
</reference>
<comment type="caution">
    <text evidence="5">The sequence shown here is derived from an EMBL/GenBank/DDBJ whole genome shotgun (WGS) entry which is preliminary data.</text>
</comment>
<dbReference type="OrthoDB" id="9802155at2"/>
<dbReference type="InterPro" id="IPR050595">
    <property type="entry name" value="Bact_response_regulator"/>
</dbReference>
<dbReference type="PROSITE" id="PS50110">
    <property type="entry name" value="RESPONSE_REGULATORY"/>
    <property type="match status" value="1"/>
</dbReference>
<dbReference type="SUPFAM" id="SSF52172">
    <property type="entry name" value="CheY-like"/>
    <property type="match status" value="1"/>
</dbReference>
<gene>
    <name evidence="5" type="ORF">EV646_10174</name>
</gene>
<dbReference type="AlphaFoldDB" id="A0A4R2J0Z1"/>
<evidence type="ECO:0000256" key="3">
    <source>
        <dbReference type="SAM" id="MobiDB-lite"/>
    </source>
</evidence>
<proteinExistence type="predicted"/>
<organism evidence="5 6">
    <name type="scientific">Kribbella antiqua</name>
    <dbReference type="NCBI Taxonomy" id="2512217"/>
    <lineage>
        <taxon>Bacteria</taxon>
        <taxon>Bacillati</taxon>
        <taxon>Actinomycetota</taxon>
        <taxon>Actinomycetes</taxon>
        <taxon>Propionibacteriales</taxon>
        <taxon>Kribbellaceae</taxon>
        <taxon>Kribbella</taxon>
    </lineage>
</organism>
<evidence type="ECO:0000256" key="1">
    <source>
        <dbReference type="ARBA" id="ARBA00022553"/>
    </source>
</evidence>
<feature type="domain" description="Response regulatory" evidence="4">
    <location>
        <begin position="6"/>
        <end position="123"/>
    </location>
</feature>
<dbReference type="PANTHER" id="PTHR44591:SF3">
    <property type="entry name" value="RESPONSE REGULATORY DOMAIN-CONTAINING PROTEIN"/>
    <property type="match status" value="1"/>
</dbReference>
<feature type="region of interest" description="Disordered" evidence="3">
    <location>
        <begin position="127"/>
        <end position="148"/>
    </location>
</feature>
<dbReference type="GO" id="GO:0000160">
    <property type="term" value="P:phosphorelay signal transduction system"/>
    <property type="evidence" value="ECO:0007669"/>
    <property type="project" value="InterPro"/>
</dbReference>
<evidence type="ECO:0000256" key="2">
    <source>
        <dbReference type="PROSITE-ProRule" id="PRU00169"/>
    </source>
</evidence>
<feature type="compositionally biased region" description="Polar residues" evidence="3">
    <location>
        <begin position="128"/>
        <end position="137"/>
    </location>
</feature>
<evidence type="ECO:0000313" key="5">
    <source>
        <dbReference type="EMBL" id="TCO51092.1"/>
    </source>
</evidence>
<keyword evidence="6" id="KW-1185">Reference proteome</keyword>
<accession>A0A4R2J0Z1</accession>
<dbReference type="InterPro" id="IPR011006">
    <property type="entry name" value="CheY-like_superfamily"/>
</dbReference>